<evidence type="ECO:0000313" key="2">
    <source>
        <dbReference type="Proteomes" id="UP000006620"/>
    </source>
</evidence>
<dbReference type="HOGENOM" id="CLU_3202888_0_0_9"/>
<proteinExistence type="predicted"/>
<dbReference type="AlphaFoldDB" id="F8FLU3"/>
<organism evidence="1 2">
    <name type="scientific">Paenibacillus mucilaginosus (strain KNP414)</name>
    <dbReference type="NCBI Taxonomy" id="1036673"/>
    <lineage>
        <taxon>Bacteria</taxon>
        <taxon>Bacillati</taxon>
        <taxon>Bacillota</taxon>
        <taxon>Bacilli</taxon>
        <taxon>Bacillales</taxon>
        <taxon>Paenibacillaceae</taxon>
        <taxon>Paenibacillus</taxon>
    </lineage>
</organism>
<dbReference type="KEGG" id="pms:KNP414_06338"/>
<dbReference type="EMBL" id="CP002869">
    <property type="protein sequence ID" value="AEI44859.1"/>
    <property type="molecule type" value="Genomic_DNA"/>
</dbReference>
<reference evidence="2" key="1">
    <citation type="submission" date="2011-06" db="EMBL/GenBank/DDBJ databases">
        <title>Complete genome sequence of Paenibacillus mucilaginosus KNP414.</title>
        <authorList>
            <person name="Wang J."/>
            <person name="Hu S."/>
            <person name="Hu X."/>
            <person name="Zhang B."/>
            <person name="Dong D."/>
            <person name="Zhang S."/>
            <person name="Zhao K."/>
            <person name="Wu D."/>
        </authorList>
    </citation>
    <scope>NUCLEOTIDE SEQUENCE [LARGE SCALE GENOMIC DNA]</scope>
    <source>
        <strain evidence="2">KNP414</strain>
    </source>
</reference>
<name>F8FLU3_PAEMK</name>
<accession>F8FLU3</accession>
<protein>
    <submittedName>
        <fullName evidence="1">Uncharacterized protein</fullName>
    </submittedName>
</protein>
<sequence length="45" mass="5201">MSRCRSVWDEKDHINNQEPENASLCGEKHRMIGGMTHFSVIELTI</sequence>
<reference evidence="1 2" key="2">
    <citation type="journal article" date="2013" name="Genome Announc.">
        <title>Genome Sequence of Growth-Improving Paenibacillus mucilaginosus Strain KNP414.</title>
        <authorList>
            <person name="Lu J.J."/>
            <person name="Wang J.F."/>
            <person name="Hu X.F."/>
        </authorList>
    </citation>
    <scope>NUCLEOTIDE SEQUENCE [LARGE SCALE GENOMIC DNA]</scope>
    <source>
        <strain evidence="1 2">KNP414</strain>
    </source>
</reference>
<gene>
    <name evidence="1" type="ordered locus">KNP414_06338</name>
</gene>
<dbReference type="Proteomes" id="UP000006620">
    <property type="component" value="Chromosome"/>
</dbReference>
<evidence type="ECO:0000313" key="1">
    <source>
        <dbReference type="EMBL" id="AEI44859.1"/>
    </source>
</evidence>